<evidence type="ECO:0000256" key="1">
    <source>
        <dbReference type="ARBA" id="ARBA00023172"/>
    </source>
</evidence>
<organism evidence="3 4">
    <name type="scientific">Candidatus Roizmanbacteria bacterium RIFCSPHIGHO2_01_FULL_39_12b</name>
    <dbReference type="NCBI Taxonomy" id="1802030"/>
    <lineage>
        <taxon>Bacteria</taxon>
        <taxon>Candidatus Roizmaniibacteriota</taxon>
    </lineage>
</organism>
<name>A0A1F7G7Y2_9BACT</name>
<dbReference type="InterPro" id="IPR013324">
    <property type="entry name" value="RNA_pol_sigma_r3/r4-like"/>
</dbReference>
<comment type="caution">
    <text evidence="3">The sequence shown here is derived from an EMBL/GenBank/DDBJ whole genome shotgun (WGS) entry which is preliminary data.</text>
</comment>
<gene>
    <name evidence="3" type="ORF">A2690_02945</name>
</gene>
<dbReference type="SUPFAM" id="SSF53098">
    <property type="entry name" value="Ribonuclease H-like"/>
    <property type="match status" value="1"/>
</dbReference>
<dbReference type="InterPro" id="IPR036397">
    <property type="entry name" value="RNaseH_sf"/>
</dbReference>
<dbReference type="GO" id="GO:0032196">
    <property type="term" value="P:transposition"/>
    <property type="evidence" value="ECO:0007669"/>
    <property type="project" value="TreeGrafter"/>
</dbReference>
<dbReference type="PANTHER" id="PTHR10948:SF23">
    <property type="entry name" value="TRANSPOSASE INSI FOR INSERTION SEQUENCE ELEMENT IS30A-RELATED"/>
    <property type="match status" value="1"/>
</dbReference>
<protein>
    <recommendedName>
        <fullName evidence="2">Integrase catalytic domain-containing protein</fullName>
    </recommendedName>
</protein>
<dbReference type="GO" id="GO:0005829">
    <property type="term" value="C:cytosol"/>
    <property type="evidence" value="ECO:0007669"/>
    <property type="project" value="TreeGrafter"/>
</dbReference>
<evidence type="ECO:0000313" key="3">
    <source>
        <dbReference type="EMBL" id="OGK15043.1"/>
    </source>
</evidence>
<dbReference type="GO" id="GO:0003676">
    <property type="term" value="F:nucleic acid binding"/>
    <property type="evidence" value="ECO:0007669"/>
    <property type="project" value="InterPro"/>
</dbReference>
<accession>A0A1F7G7Y2</accession>
<dbReference type="NCBIfam" id="NF033563">
    <property type="entry name" value="transpos_IS30"/>
    <property type="match status" value="1"/>
</dbReference>
<dbReference type="GO" id="GO:0006310">
    <property type="term" value="P:DNA recombination"/>
    <property type="evidence" value="ECO:0007669"/>
    <property type="project" value="UniProtKB-KW"/>
</dbReference>
<dbReference type="InterPro" id="IPR012337">
    <property type="entry name" value="RNaseH-like_sf"/>
</dbReference>
<dbReference type="Gene3D" id="3.30.420.10">
    <property type="entry name" value="Ribonuclease H-like superfamily/Ribonuclease H"/>
    <property type="match status" value="1"/>
</dbReference>
<reference evidence="3 4" key="1">
    <citation type="journal article" date="2016" name="Nat. Commun.">
        <title>Thousands of microbial genomes shed light on interconnected biogeochemical processes in an aquifer system.</title>
        <authorList>
            <person name="Anantharaman K."/>
            <person name="Brown C.T."/>
            <person name="Hug L.A."/>
            <person name="Sharon I."/>
            <person name="Castelle C.J."/>
            <person name="Probst A.J."/>
            <person name="Thomas B.C."/>
            <person name="Singh A."/>
            <person name="Wilkins M.J."/>
            <person name="Karaoz U."/>
            <person name="Brodie E.L."/>
            <person name="Williams K.H."/>
            <person name="Hubbard S.S."/>
            <person name="Banfield J.F."/>
        </authorList>
    </citation>
    <scope>NUCLEOTIDE SEQUENCE [LARGE SCALE GENOMIC DNA]</scope>
</reference>
<dbReference type="Pfam" id="PF13936">
    <property type="entry name" value="HTH_38"/>
    <property type="match status" value="1"/>
</dbReference>
<feature type="domain" description="Integrase catalytic" evidence="2">
    <location>
        <begin position="168"/>
        <end position="326"/>
    </location>
</feature>
<dbReference type="PROSITE" id="PS50994">
    <property type="entry name" value="INTEGRASE"/>
    <property type="match status" value="1"/>
</dbReference>
<dbReference type="GO" id="GO:0015074">
    <property type="term" value="P:DNA integration"/>
    <property type="evidence" value="ECO:0007669"/>
    <property type="project" value="InterPro"/>
</dbReference>
<dbReference type="InterPro" id="IPR051917">
    <property type="entry name" value="Transposase-Integrase"/>
</dbReference>
<sequence length="336" mass="39709">MKNEQYRHLNEHDRVRIEVYLSEGKSQYEIASLLNVNRSTISREIKKRGGILRGYTANYAQKDYQRAKQHCGIRSKIKHHAIGSFVIDRIKHGWSPETISGRLKKEITEGKRPEDEYVNHESIYRFIYESDYGKREKLYQYLRNGKKRRTKKYGKKTKHEIIPNRVFIDERPEEINNRTSIGHWEGDTIIYAHKQAIQSIVERKLKYTMLTKLNRKTAEESTSAFVNQLEDYYVESLTLDNGTENRRHEVIAEELGISIFFCHPYHSWEKGTNENTNGLVRRYLPRESSLEDITQHDLNDIAWELNNRPRKTLDYATPQEILELEYSKLSVVALNS</sequence>
<dbReference type="InterPro" id="IPR025246">
    <property type="entry name" value="IS30-like_HTH"/>
</dbReference>
<dbReference type="PANTHER" id="PTHR10948">
    <property type="entry name" value="TRANSPOSASE"/>
    <property type="match status" value="1"/>
</dbReference>
<dbReference type="InterPro" id="IPR001584">
    <property type="entry name" value="Integrase_cat-core"/>
</dbReference>
<dbReference type="SUPFAM" id="SSF88659">
    <property type="entry name" value="Sigma3 and sigma4 domains of RNA polymerase sigma factors"/>
    <property type="match status" value="1"/>
</dbReference>
<evidence type="ECO:0000313" key="4">
    <source>
        <dbReference type="Proteomes" id="UP000178372"/>
    </source>
</evidence>
<dbReference type="Proteomes" id="UP000178372">
    <property type="component" value="Unassembled WGS sequence"/>
</dbReference>
<dbReference type="AlphaFoldDB" id="A0A1F7G7Y2"/>
<dbReference type="EMBL" id="MFZF01000036">
    <property type="protein sequence ID" value="OGK15043.1"/>
    <property type="molecule type" value="Genomic_DNA"/>
</dbReference>
<evidence type="ECO:0000259" key="2">
    <source>
        <dbReference type="PROSITE" id="PS50994"/>
    </source>
</evidence>
<keyword evidence="1" id="KW-0233">DNA recombination</keyword>
<dbReference type="GO" id="GO:0004803">
    <property type="term" value="F:transposase activity"/>
    <property type="evidence" value="ECO:0007669"/>
    <property type="project" value="TreeGrafter"/>
</dbReference>
<proteinExistence type="predicted"/>
<dbReference type="InterPro" id="IPR053392">
    <property type="entry name" value="Transposase_IS30-like"/>
</dbReference>